<dbReference type="InterPro" id="IPR029058">
    <property type="entry name" value="AB_hydrolase_fold"/>
</dbReference>
<comment type="caution">
    <text evidence="3">The sequence shown here is derived from an EMBL/GenBank/DDBJ whole genome shotgun (WGS) entry which is preliminary data.</text>
</comment>
<dbReference type="Gene3D" id="3.40.50.1820">
    <property type="entry name" value="alpha/beta hydrolase"/>
    <property type="match status" value="1"/>
</dbReference>
<evidence type="ECO:0000313" key="3">
    <source>
        <dbReference type="EMBL" id="GAA1103737.1"/>
    </source>
</evidence>
<dbReference type="InterPro" id="IPR050300">
    <property type="entry name" value="GDXG_lipolytic_enzyme"/>
</dbReference>
<name>A0ABN1TUQ3_9ACTN</name>
<dbReference type="InterPro" id="IPR013094">
    <property type="entry name" value="AB_hydrolase_3"/>
</dbReference>
<keyword evidence="4" id="KW-1185">Reference proteome</keyword>
<evidence type="ECO:0000256" key="1">
    <source>
        <dbReference type="ARBA" id="ARBA00022801"/>
    </source>
</evidence>
<dbReference type="EMBL" id="BAAALG010000009">
    <property type="protein sequence ID" value="GAA1103737.1"/>
    <property type="molecule type" value="Genomic_DNA"/>
</dbReference>
<feature type="domain" description="Alpha/beta hydrolase fold-3" evidence="2">
    <location>
        <begin position="73"/>
        <end position="273"/>
    </location>
</feature>
<protein>
    <recommendedName>
        <fullName evidence="2">Alpha/beta hydrolase fold-3 domain-containing protein</fullName>
    </recommendedName>
</protein>
<dbReference type="PANTHER" id="PTHR48081:SF8">
    <property type="entry name" value="ALPHA_BETA HYDROLASE FOLD-3 DOMAIN-CONTAINING PROTEIN-RELATED"/>
    <property type="match status" value="1"/>
</dbReference>
<dbReference type="Proteomes" id="UP001501581">
    <property type="component" value="Unassembled WGS sequence"/>
</dbReference>
<dbReference type="Pfam" id="PF07859">
    <property type="entry name" value="Abhydrolase_3"/>
    <property type="match status" value="1"/>
</dbReference>
<sequence length="305" mass="32064">MADLDPGLAALRDASAGGVPMIDLTPAEARERIVTGNRLCSAGPDVVIRDVEPGEDGAPVALRLYGPPTDITLVYAHGGGWVTGGLDYADEFCRFLAAECGVQVVSIDYRLAPEHRFPAPLDDLAAAWDWTAERYPGVLALGGDSAGGNLAAALALRLRGTTREPAFQLLLYPVLGAPGVTESYTSRADAFPIGATDMHWFFDHYVDRDARDTAGPDLLPLSAGDLSGLPVTHVVAAGHDPLRDEAIDYAARLKDAGVAVTVQEHPELCHGFLRFTGASAAARAARAGVLDAVRQLAQGLVNHAP</sequence>
<reference evidence="3 4" key="1">
    <citation type="journal article" date="2019" name="Int. J. Syst. Evol. Microbiol.">
        <title>The Global Catalogue of Microorganisms (GCM) 10K type strain sequencing project: providing services to taxonomists for standard genome sequencing and annotation.</title>
        <authorList>
            <consortium name="The Broad Institute Genomics Platform"/>
            <consortium name="The Broad Institute Genome Sequencing Center for Infectious Disease"/>
            <person name="Wu L."/>
            <person name="Ma J."/>
        </authorList>
    </citation>
    <scope>NUCLEOTIDE SEQUENCE [LARGE SCALE GENOMIC DNA]</scope>
    <source>
        <strain evidence="3 4">JCM 13008</strain>
    </source>
</reference>
<proteinExistence type="predicted"/>
<evidence type="ECO:0000259" key="2">
    <source>
        <dbReference type="Pfam" id="PF07859"/>
    </source>
</evidence>
<dbReference type="RefSeq" id="WP_343994555.1">
    <property type="nucleotide sequence ID" value="NZ_BAAALG010000009.1"/>
</dbReference>
<evidence type="ECO:0000313" key="4">
    <source>
        <dbReference type="Proteomes" id="UP001501581"/>
    </source>
</evidence>
<accession>A0ABN1TUQ3</accession>
<dbReference type="SUPFAM" id="SSF53474">
    <property type="entry name" value="alpha/beta-Hydrolases"/>
    <property type="match status" value="1"/>
</dbReference>
<gene>
    <name evidence="3" type="ORF">GCM10009668_23340</name>
</gene>
<dbReference type="PANTHER" id="PTHR48081">
    <property type="entry name" value="AB HYDROLASE SUPERFAMILY PROTEIN C4A8.06C"/>
    <property type="match status" value="1"/>
</dbReference>
<keyword evidence="1" id="KW-0378">Hydrolase</keyword>
<organism evidence="3 4">
    <name type="scientific">Nocardioides dubius</name>
    <dbReference type="NCBI Taxonomy" id="317019"/>
    <lineage>
        <taxon>Bacteria</taxon>
        <taxon>Bacillati</taxon>
        <taxon>Actinomycetota</taxon>
        <taxon>Actinomycetes</taxon>
        <taxon>Propionibacteriales</taxon>
        <taxon>Nocardioidaceae</taxon>
        <taxon>Nocardioides</taxon>
    </lineage>
</organism>